<dbReference type="CDD" id="cd00475">
    <property type="entry name" value="Cis_IPPS"/>
    <property type="match status" value="1"/>
</dbReference>
<dbReference type="PROSITE" id="PS01066">
    <property type="entry name" value="UPP_SYNTHASE"/>
    <property type="match status" value="1"/>
</dbReference>
<evidence type="ECO:0000313" key="3">
    <source>
        <dbReference type="EMBL" id="PJK29573.1"/>
    </source>
</evidence>
<dbReference type="PANTHER" id="PTHR10291:SF0">
    <property type="entry name" value="DEHYDRODOLICHYL DIPHOSPHATE SYNTHASE 2"/>
    <property type="match status" value="1"/>
</dbReference>
<comment type="caution">
    <text evidence="3">The sequence shown here is derived from an EMBL/GenBank/DDBJ whole genome shotgun (WGS) entry which is preliminary data.</text>
</comment>
<dbReference type="InterPro" id="IPR036424">
    <property type="entry name" value="UPP_synth-like_sf"/>
</dbReference>
<dbReference type="InterPro" id="IPR001441">
    <property type="entry name" value="UPP_synth-like"/>
</dbReference>
<dbReference type="EC" id="2.5.1.-" evidence="2"/>
<dbReference type="AlphaFoldDB" id="A0A2M9G1I7"/>
<name>A0A2M9G1I7_9PROT</name>
<dbReference type="FunFam" id="3.40.1180.10:FF:000001">
    <property type="entry name" value="(2E,6E)-farnesyl-diphosphate-specific ditrans,polycis-undecaprenyl-diphosphate synthase"/>
    <property type="match status" value="1"/>
</dbReference>
<feature type="binding site" evidence="2">
    <location>
        <position position="209"/>
    </location>
    <ligand>
        <name>Mg(2+)</name>
        <dbReference type="ChEBI" id="CHEBI:18420"/>
    </ligand>
</feature>
<dbReference type="Pfam" id="PF01255">
    <property type="entry name" value="Prenyltransf"/>
    <property type="match status" value="1"/>
</dbReference>
<feature type="binding site" evidence="2">
    <location>
        <position position="39"/>
    </location>
    <ligand>
        <name>substrate</name>
    </ligand>
</feature>
<keyword evidence="2" id="KW-0460">Magnesium</keyword>
<dbReference type="InterPro" id="IPR018520">
    <property type="entry name" value="UPP_synth-like_CS"/>
</dbReference>
<reference evidence="3 4" key="1">
    <citation type="submission" date="2017-11" db="EMBL/GenBank/DDBJ databases">
        <title>Draft genome sequence of Rhizobiales bacterium SY3-13.</title>
        <authorList>
            <person name="Sun C."/>
        </authorList>
    </citation>
    <scope>NUCLEOTIDE SEQUENCE [LARGE SCALE GENOMIC DNA]</scope>
    <source>
        <strain evidence="3 4">SY3-13</strain>
    </source>
</reference>
<comment type="cofactor">
    <cofactor evidence="2">
        <name>Mg(2+)</name>
        <dbReference type="ChEBI" id="CHEBI:18420"/>
    </cofactor>
    <text evidence="2">Binds 2 magnesium ions per subunit.</text>
</comment>
<dbReference type="GO" id="GO:0016094">
    <property type="term" value="P:polyprenol biosynthetic process"/>
    <property type="evidence" value="ECO:0007669"/>
    <property type="project" value="TreeGrafter"/>
</dbReference>
<sequence length="244" mass="27573">MANPEPRMESALPPRHVAIIMDGNRRWAKARGLPRLEGHRRGAEAVRATVRAAAEIGIEYLTLFAFSSENWRRPAEEVDDLMGLLRHYLRRELAELHRNDVRVRVVGDREGLARDIQALIQQAEETTRGNTRLDLIIAVNYGGQAEIVHAARRLAGQASRGEISAEDIDEDMIRAGLYAPDVPDPELLIRTSGEQRLSNFLLWQAAYAELVFDDVLWPDFDREALERALATYGCRDRRFGGHIG</sequence>
<feature type="binding site" evidence="2">
    <location>
        <begin position="67"/>
        <end position="69"/>
    </location>
    <ligand>
        <name>substrate</name>
    </ligand>
</feature>
<comment type="subunit">
    <text evidence="2">Homodimer.</text>
</comment>
<dbReference type="Gene3D" id="3.40.1180.10">
    <property type="entry name" value="Decaprenyl diphosphate synthase-like"/>
    <property type="match status" value="1"/>
</dbReference>
<dbReference type="SUPFAM" id="SSF64005">
    <property type="entry name" value="Undecaprenyl diphosphate synthase"/>
    <property type="match status" value="1"/>
</dbReference>
<dbReference type="EMBL" id="PHIG01000032">
    <property type="protein sequence ID" value="PJK29573.1"/>
    <property type="molecule type" value="Genomic_DNA"/>
</dbReference>
<keyword evidence="4" id="KW-1185">Reference proteome</keyword>
<feature type="active site" description="Proton acceptor" evidence="2">
    <location>
        <position position="70"/>
    </location>
</feature>
<dbReference type="NCBIfam" id="NF011408">
    <property type="entry name" value="PRK14834.1"/>
    <property type="match status" value="1"/>
</dbReference>
<comment type="function">
    <text evidence="2">Catalyzes the condensation of isopentenyl diphosphate (IPP) with allylic pyrophosphates generating different type of terpenoids.</text>
</comment>
<comment type="similarity">
    <text evidence="2">Belongs to the UPP synthase family.</text>
</comment>
<feature type="binding site" evidence="2">
    <location>
        <position position="22"/>
    </location>
    <ligand>
        <name>Mg(2+)</name>
        <dbReference type="ChEBI" id="CHEBI:18420"/>
    </ligand>
</feature>
<dbReference type="GO" id="GO:0008834">
    <property type="term" value="F:ditrans,polycis-undecaprenyl-diphosphate synthase [(2E,6E)-farnesyl-diphosphate specific] activity"/>
    <property type="evidence" value="ECO:0007669"/>
    <property type="project" value="TreeGrafter"/>
</dbReference>
<dbReference type="PANTHER" id="PTHR10291">
    <property type="entry name" value="DEHYDRODOLICHYL DIPHOSPHATE SYNTHASE FAMILY MEMBER"/>
    <property type="match status" value="1"/>
</dbReference>
<dbReference type="HAMAP" id="MF_01139">
    <property type="entry name" value="ISPT"/>
    <property type="match status" value="1"/>
</dbReference>
<proteinExistence type="inferred from homology"/>
<dbReference type="GO" id="GO:0000287">
    <property type="term" value="F:magnesium ion binding"/>
    <property type="evidence" value="ECO:0007669"/>
    <property type="project" value="UniProtKB-UniRule"/>
</dbReference>
<feature type="binding site" evidence="2">
    <location>
        <position position="190"/>
    </location>
    <ligand>
        <name>substrate</name>
    </ligand>
</feature>
<gene>
    <name evidence="3" type="ORF">CVT23_10970</name>
</gene>
<accession>A0A2M9G1I7</accession>
<dbReference type="Proteomes" id="UP000229498">
    <property type="component" value="Unassembled WGS sequence"/>
</dbReference>
<dbReference type="GO" id="GO:0005829">
    <property type="term" value="C:cytosol"/>
    <property type="evidence" value="ECO:0007669"/>
    <property type="project" value="TreeGrafter"/>
</dbReference>
<evidence type="ECO:0000256" key="2">
    <source>
        <dbReference type="HAMAP-Rule" id="MF_01139"/>
    </source>
</evidence>
<evidence type="ECO:0000313" key="4">
    <source>
        <dbReference type="Proteomes" id="UP000229498"/>
    </source>
</evidence>
<feature type="binding site" evidence="2">
    <location>
        <begin position="23"/>
        <end position="26"/>
    </location>
    <ligand>
        <name>substrate</name>
    </ligand>
</feature>
<feature type="active site" evidence="2">
    <location>
        <position position="22"/>
    </location>
</feature>
<dbReference type="NCBIfam" id="TIGR00055">
    <property type="entry name" value="uppS"/>
    <property type="match status" value="1"/>
</dbReference>
<organism evidence="3 4">
    <name type="scientific">Minwuia thermotolerans</name>
    <dbReference type="NCBI Taxonomy" id="2056226"/>
    <lineage>
        <taxon>Bacteria</taxon>
        <taxon>Pseudomonadati</taxon>
        <taxon>Pseudomonadota</taxon>
        <taxon>Alphaproteobacteria</taxon>
        <taxon>Minwuiales</taxon>
        <taxon>Minwuiaceae</taxon>
        <taxon>Minwuia</taxon>
    </lineage>
</organism>
<feature type="binding site" evidence="2">
    <location>
        <begin position="196"/>
        <end position="198"/>
    </location>
    <ligand>
        <name>substrate</name>
    </ligand>
</feature>
<evidence type="ECO:0000256" key="1">
    <source>
        <dbReference type="ARBA" id="ARBA00022679"/>
    </source>
</evidence>
<protein>
    <recommendedName>
        <fullName evidence="2">Isoprenyl transferase</fullName>
        <ecNumber evidence="2">2.5.1.-</ecNumber>
    </recommendedName>
</protein>
<feature type="binding site" evidence="2">
    <location>
        <position position="71"/>
    </location>
    <ligand>
        <name>substrate</name>
    </ligand>
</feature>
<feature type="binding site" evidence="2">
    <location>
        <position position="35"/>
    </location>
    <ligand>
        <name>substrate</name>
    </ligand>
</feature>
<feature type="binding site" evidence="2">
    <location>
        <position position="73"/>
    </location>
    <ligand>
        <name>substrate</name>
    </ligand>
</feature>
<dbReference type="NCBIfam" id="NF011405">
    <property type="entry name" value="PRK14830.1"/>
    <property type="match status" value="1"/>
</dbReference>
<keyword evidence="1 2" id="KW-0808">Transferase</keyword>
<dbReference type="OrthoDB" id="4191603at2"/>
<feature type="binding site" evidence="2">
    <location>
        <position position="27"/>
    </location>
    <ligand>
        <name>substrate</name>
    </ligand>
</feature>
<keyword evidence="2" id="KW-0479">Metal-binding</keyword>